<reference evidence="1 2" key="1">
    <citation type="journal article" date="2019" name="Commun. Biol.">
        <title>The bagworm genome reveals a unique fibroin gene that provides high tensile strength.</title>
        <authorList>
            <person name="Kono N."/>
            <person name="Nakamura H."/>
            <person name="Ohtoshi R."/>
            <person name="Tomita M."/>
            <person name="Numata K."/>
            <person name="Arakawa K."/>
        </authorList>
    </citation>
    <scope>NUCLEOTIDE SEQUENCE [LARGE SCALE GENOMIC DNA]</scope>
</reference>
<gene>
    <name evidence="1" type="ORF">EVAR_75755_1</name>
</gene>
<evidence type="ECO:0000313" key="2">
    <source>
        <dbReference type="Proteomes" id="UP000299102"/>
    </source>
</evidence>
<dbReference type="EMBL" id="BGZK01000051">
    <property type="protein sequence ID" value="GBP12313.1"/>
    <property type="molecule type" value="Genomic_DNA"/>
</dbReference>
<dbReference type="AlphaFoldDB" id="A0A4C1TCR2"/>
<proteinExistence type="predicted"/>
<sequence>MFSRALSFSRTPPESPVYVSGFRIDSFRPSALLRRAGREIFGLRLNMKFPRSNIYFAVGKIISADGSACPKRLCAAAVSVLLGRIGRCSRREIARSALWLARSAQVESDNAFSCM</sequence>
<comment type="caution">
    <text evidence="1">The sequence shown here is derived from an EMBL/GenBank/DDBJ whole genome shotgun (WGS) entry which is preliminary data.</text>
</comment>
<keyword evidence="2" id="KW-1185">Reference proteome</keyword>
<organism evidence="1 2">
    <name type="scientific">Eumeta variegata</name>
    <name type="common">Bagworm moth</name>
    <name type="synonym">Eumeta japonica</name>
    <dbReference type="NCBI Taxonomy" id="151549"/>
    <lineage>
        <taxon>Eukaryota</taxon>
        <taxon>Metazoa</taxon>
        <taxon>Ecdysozoa</taxon>
        <taxon>Arthropoda</taxon>
        <taxon>Hexapoda</taxon>
        <taxon>Insecta</taxon>
        <taxon>Pterygota</taxon>
        <taxon>Neoptera</taxon>
        <taxon>Endopterygota</taxon>
        <taxon>Lepidoptera</taxon>
        <taxon>Glossata</taxon>
        <taxon>Ditrysia</taxon>
        <taxon>Tineoidea</taxon>
        <taxon>Psychidae</taxon>
        <taxon>Oiketicinae</taxon>
        <taxon>Eumeta</taxon>
    </lineage>
</organism>
<protein>
    <submittedName>
        <fullName evidence="1">Uncharacterized protein</fullName>
    </submittedName>
</protein>
<name>A0A4C1TCR2_EUMVA</name>
<accession>A0A4C1TCR2</accession>
<dbReference type="OrthoDB" id="1737200at2759"/>
<dbReference type="Proteomes" id="UP000299102">
    <property type="component" value="Unassembled WGS sequence"/>
</dbReference>
<evidence type="ECO:0000313" key="1">
    <source>
        <dbReference type="EMBL" id="GBP12313.1"/>
    </source>
</evidence>